<dbReference type="AlphaFoldDB" id="A0A0R0M6H1"/>
<dbReference type="SUPFAM" id="SSF51905">
    <property type="entry name" value="FAD/NAD(P)-binding domain"/>
    <property type="match status" value="1"/>
</dbReference>
<name>A0A0R0M6H1_9MICR</name>
<keyword evidence="2" id="KW-0808">Transferase</keyword>
<dbReference type="GO" id="GO:0016740">
    <property type="term" value="F:transferase activity"/>
    <property type="evidence" value="ECO:0007669"/>
    <property type="project" value="UniProtKB-KW"/>
</dbReference>
<comment type="similarity">
    <text evidence="1">Belongs to the Rab GDI family.</text>
</comment>
<dbReference type="VEuPathDB" id="MicrosporidiaDB:M153_165000273"/>
<protein>
    <submittedName>
        <fullName evidence="2">RAB proteins geranylgeranyltransferase component A (RAB escort protein)</fullName>
    </submittedName>
</protein>
<evidence type="ECO:0000313" key="2">
    <source>
        <dbReference type="EMBL" id="KRH94679.1"/>
    </source>
</evidence>
<evidence type="ECO:0000256" key="1">
    <source>
        <dbReference type="ARBA" id="ARBA00005593"/>
    </source>
</evidence>
<comment type="caution">
    <text evidence="2">The sequence shown here is derived from an EMBL/GenBank/DDBJ whole genome shotgun (WGS) entry which is preliminary data.</text>
</comment>
<keyword evidence="3" id="KW-1185">Reference proteome</keyword>
<dbReference type="Proteomes" id="UP000051530">
    <property type="component" value="Unassembled WGS sequence"/>
</dbReference>
<dbReference type="Pfam" id="PF00996">
    <property type="entry name" value="GDI"/>
    <property type="match status" value="1"/>
</dbReference>
<gene>
    <name evidence="2" type="ORF">M153_165000273</name>
</gene>
<reference evidence="2 3" key="1">
    <citation type="submission" date="2015-07" db="EMBL/GenBank/DDBJ databases">
        <title>The genome of Pseudoloma neurophilia, a relevant intracellular parasite of the zebrafish.</title>
        <authorList>
            <person name="Ndikumana S."/>
            <person name="Pelin A."/>
            <person name="Sanders J."/>
            <person name="Corradi N."/>
        </authorList>
    </citation>
    <scope>NUCLEOTIDE SEQUENCE [LARGE SCALE GENOMIC DNA]</scope>
    <source>
        <strain evidence="2 3">MK1</strain>
    </source>
</reference>
<dbReference type="EMBL" id="LGUB01000041">
    <property type="protein sequence ID" value="KRH94679.1"/>
    <property type="molecule type" value="Genomic_DNA"/>
</dbReference>
<dbReference type="InterPro" id="IPR036188">
    <property type="entry name" value="FAD/NAD-bd_sf"/>
</dbReference>
<evidence type="ECO:0000313" key="3">
    <source>
        <dbReference type="Proteomes" id="UP000051530"/>
    </source>
</evidence>
<proteinExistence type="inferred from homology"/>
<organism evidence="2 3">
    <name type="scientific">Pseudoloma neurophilia</name>
    <dbReference type="NCBI Taxonomy" id="146866"/>
    <lineage>
        <taxon>Eukaryota</taxon>
        <taxon>Fungi</taxon>
        <taxon>Fungi incertae sedis</taxon>
        <taxon>Microsporidia</taxon>
        <taxon>Pseudoloma</taxon>
    </lineage>
</organism>
<feature type="non-terminal residue" evidence="2">
    <location>
        <position position="1"/>
    </location>
</feature>
<dbReference type="GO" id="GO:0005092">
    <property type="term" value="F:GDP-dissociation inhibitor activity"/>
    <property type="evidence" value="ECO:0007669"/>
    <property type="project" value="InterPro"/>
</dbReference>
<dbReference type="InterPro" id="IPR018203">
    <property type="entry name" value="GDP_dissociation_inhibitor"/>
</dbReference>
<dbReference type="OrthoDB" id="2195620at2759"/>
<sequence length="281" mass="33193">LTEVFIESNPRLFETNSELIDIIVGADMFGQMNFISIIDHYVFLKGKFYKIPYNDFDIAESDWLTVKEKLFLQKFANNKIQFFEFEANVRPLVVEILNSAKIRRRSHAIPVYLKNYGTNELLCYPIFGEREISDQMSRMLAFKNVAFYMEDEIKLLDQHGREIKNKPKKLPTFYQLSGQYGKARFDQFLTSEIPRKRQKKYVKVLILSKPLKEGNFFITFSQNIFIFQLDWETRVCPTNMFLIYIFAKDPLQSDIENEIGLDHESIILSISFERKITEPPI</sequence>
<dbReference type="GO" id="GO:0007264">
    <property type="term" value="P:small GTPase-mediated signal transduction"/>
    <property type="evidence" value="ECO:0007669"/>
    <property type="project" value="InterPro"/>
</dbReference>
<accession>A0A0R0M6H1</accession>